<feature type="active site" description="Proton donor" evidence="1">
    <location>
        <position position="82"/>
    </location>
</feature>
<comment type="cofactor">
    <cofactor evidence="3">
        <name>Zn(2+)</name>
        <dbReference type="ChEBI" id="CHEBI:29105"/>
    </cofactor>
    <text evidence="3">Binds 2 Zn(2+) ions per subunit. One is catalytic and the other provides a structural contribution.</text>
</comment>
<name>A0AAE4AP72_9BACT</name>
<feature type="binding site" evidence="3">
    <location>
        <position position="201"/>
    </location>
    <ligand>
        <name>Zn(2+)</name>
        <dbReference type="ChEBI" id="CHEBI:29105"/>
        <label>1</label>
        <note>catalytic</note>
    </ligand>
</feature>
<dbReference type="Proteomes" id="UP001238163">
    <property type="component" value="Unassembled WGS sequence"/>
</dbReference>
<dbReference type="PANTHER" id="PTHR30304:SF0">
    <property type="entry name" value="D-TAGATOSE-1,6-BISPHOSPHATE ALDOLASE SUBUNIT GATY-RELATED"/>
    <property type="match status" value="1"/>
</dbReference>
<dbReference type="PANTHER" id="PTHR30304">
    <property type="entry name" value="D-TAGATOSE-1,6-BISPHOSPHATE ALDOLASE"/>
    <property type="match status" value="1"/>
</dbReference>
<dbReference type="AlphaFoldDB" id="A0AAE4AP72"/>
<dbReference type="InterPro" id="IPR013785">
    <property type="entry name" value="Aldolase_TIM"/>
</dbReference>
<feature type="binding site" evidence="3">
    <location>
        <position position="172"/>
    </location>
    <ligand>
        <name>Zn(2+)</name>
        <dbReference type="ChEBI" id="CHEBI:29105"/>
        <label>1</label>
        <note>catalytic</note>
    </ligand>
</feature>
<dbReference type="NCBIfam" id="TIGR00167">
    <property type="entry name" value="cbbA"/>
    <property type="match status" value="1"/>
</dbReference>
<feature type="binding site" evidence="2">
    <location>
        <begin position="223"/>
        <end position="226"/>
    </location>
    <ligand>
        <name>dihydroxyacetone phosphate</name>
        <dbReference type="ChEBI" id="CHEBI:57642"/>
    </ligand>
</feature>
<dbReference type="PIRSF" id="PIRSF001359">
    <property type="entry name" value="F_bP_aldolase_II"/>
    <property type="match status" value="1"/>
</dbReference>
<feature type="binding site" evidence="3">
    <location>
        <position position="83"/>
    </location>
    <ligand>
        <name>Zn(2+)</name>
        <dbReference type="ChEBI" id="CHEBI:29105"/>
        <label>1</label>
        <note>catalytic</note>
    </ligand>
</feature>
<gene>
    <name evidence="4" type="ORF">J3R75_001785</name>
</gene>
<proteinExistence type="predicted"/>
<feature type="binding site" evidence="3">
    <location>
        <position position="134"/>
    </location>
    <ligand>
        <name>Zn(2+)</name>
        <dbReference type="ChEBI" id="CHEBI:29105"/>
        <label>2</label>
    </ligand>
</feature>
<keyword evidence="3" id="KW-0862">Zinc</keyword>
<feature type="binding site" evidence="3">
    <location>
        <position position="104"/>
    </location>
    <ligand>
        <name>Zn(2+)</name>
        <dbReference type="ChEBI" id="CHEBI:29105"/>
        <label>2</label>
    </ligand>
</feature>
<dbReference type="CDD" id="cd00947">
    <property type="entry name" value="TBP_aldolase_IIB"/>
    <property type="match status" value="1"/>
</dbReference>
<accession>A0AAE4AP72</accession>
<keyword evidence="3" id="KW-0479">Metal-binding</keyword>
<dbReference type="GO" id="GO:0016832">
    <property type="term" value="F:aldehyde-lyase activity"/>
    <property type="evidence" value="ECO:0007669"/>
    <property type="project" value="InterPro"/>
</dbReference>
<organism evidence="4 5">
    <name type="scientific">Oligosphaera ethanolica</name>
    <dbReference type="NCBI Taxonomy" id="760260"/>
    <lineage>
        <taxon>Bacteria</taxon>
        <taxon>Pseudomonadati</taxon>
        <taxon>Lentisphaerota</taxon>
        <taxon>Oligosphaeria</taxon>
        <taxon>Oligosphaerales</taxon>
        <taxon>Oligosphaeraceae</taxon>
        <taxon>Oligosphaera</taxon>
    </lineage>
</organism>
<evidence type="ECO:0000256" key="3">
    <source>
        <dbReference type="PIRSR" id="PIRSR001359-3"/>
    </source>
</evidence>
<evidence type="ECO:0000313" key="5">
    <source>
        <dbReference type="Proteomes" id="UP001238163"/>
    </source>
</evidence>
<dbReference type="SUPFAM" id="SSF51569">
    <property type="entry name" value="Aldolase"/>
    <property type="match status" value="1"/>
</dbReference>
<dbReference type="Pfam" id="PF01116">
    <property type="entry name" value="F_bP_aldolase"/>
    <property type="match status" value="1"/>
</dbReference>
<keyword evidence="5" id="KW-1185">Reference proteome</keyword>
<feature type="binding site" evidence="2">
    <location>
        <position position="173"/>
    </location>
    <ligand>
        <name>dihydroxyacetone phosphate</name>
        <dbReference type="ChEBI" id="CHEBI:57642"/>
    </ligand>
</feature>
<dbReference type="EMBL" id="JAUSVL010000001">
    <property type="protein sequence ID" value="MDQ0289678.1"/>
    <property type="molecule type" value="Genomic_DNA"/>
</dbReference>
<feature type="binding site" evidence="2">
    <location>
        <begin position="202"/>
        <end position="204"/>
    </location>
    <ligand>
        <name>dihydroxyacetone phosphate</name>
        <dbReference type="ChEBI" id="CHEBI:57642"/>
    </ligand>
</feature>
<evidence type="ECO:0000256" key="1">
    <source>
        <dbReference type="PIRSR" id="PIRSR001359-1"/>
    </source>
</evidence>
<evidence type="ECO:0000256" key="2">
    <source>
        <dbReference type="PIRSR" id="PIRSR001359-2"/>
    </source>
</evidence>
<evidence type="ECO:0000313" key="4">
    <source>
        <dbReference type="EMBL" id="MDQ0289678.1"/>
    </source>
</evidence>
<sequence length="275" mass="29243">MSLVSMNEILPAARKAGRAIGAFNAANYETAVAIIKAAEAEKSPVILQLYSRLFGNGKAEALGGLLIRLAEKCSQPVAVHMDHGESIEQVRNALSWGYTSVMLDGSRLPFAENVAVTSEAVALAHAVGASAEGEIGHVAMGDATALSDVEETCRFAAATKVDALAVSIGTAHGYYKQTPKLDLELCRQIGERLPGLPLVLHGGTGTPLEDVQKAITLGITKINIATEFQHTFLKAVQADLEAANGNFIPVDKFMDAPIERCAEHLRKLIRAFALR</sequence>
<dbReference type="RefSeq" id="WP_307261134.1">
    <property type="nucleotide sequence ID" value="NZ_JAUSVL010000001.1"/>
</dbReference>
<dbReference type="GO" id="GO:0005975">
    <property type="term" value="P:carbohydrate metabolic process"/>
    <property type="evidence" value="ECO:0007669"/>
    <property type="project" value="InterPro"/>
</dbReference>
<dbReference type="GO" id="GO:0008270">
    <property type="term" value="F:zinc ion binding"/>
    <property type="evidence" value="ECO:0007669"/>
    <property type="project" value="InterPro"/>
</dbReference>
<dbReference type="Gene3D" id="3.20.20.70">
    <property type="entry name" value="Aldolase class I"/>
    <property type="match status" value="1"/>
</dbReference>
<protein>
    <submittedName>
        <fullName evidence="4">Ketose-bisphosphate aldolase</fullName>
    </submittedName>
</protein>
<reference evidence="4" key="1">
    <citation type="submission" date="2023-07" db="EMBL/GenBank/DDBJ databases">
        <title>Genomic Encyclopedia of Type Strains, Phase IV (KMG-IV): sequencing the most valuable type-strain genomes for metagenomic binning, comparative biology and taxonomic classification.</title>
        <authorList>
            <person name="Goeker M."/>
        </authorList>
    </citation>
    <scope>NUCLEOTIDE SEQUENCE</scope>
    <source>
        <strain evidence="4">DSM 24202</strain>
    </source>
</reference>
<comment type="caution">
    <text evidence="4">The sequence shown here is derived from an EMBL/GenBank/DDBJ whole genome shotgun (WGS) entry which is preliminary data.</text>
</comment>
<dbReference type="InterPro" id="IPR050246">
    <property type="entry name" value="Class_II_FBP_aldolase"/>
</dbReference>
<dbReference type="InterPro" id="IPR000771">
    <property type="entry name" value="FBA_II"/>
</dbReference>